<dbReference type="EMBL" id="HBGE01106572">
    <property type="protein sequence ID" value="CAD9186827.1"/>
    <property type="molecule type" value="Transcribed_RNA"/>
</dbReference>
<name>A0A7S1WU76_ALECA</name>
<dbReference type="AlphaFoldDB" id="A0A7S1WU76"/>
<reference evidence="2" key="1">
    <citation type="submission" date="2021-01" db="EMBL/GenBank/DDBJ databases">
        <authorList>
            <person name="Corre E."/>
            <person name="Pelletier E."/>
            <person name="Niang G."/>
            <person name="Scheremetjew M."/>
            <person name="Finn R."/>
            <person name="Kale V."/>
            <person name="Holt S."/>
            <person name="Cochrane G."/>
            <person name="Meng A."/>
            <person name="Brown T."/>
            <person name="Cohen L."/>
        </authorList>
    </citation>
    <scope>NUCLEOTIDE SEQUENCE</scope>
    <source>
        <strain evidence="2">OF101</strain>
    </source>
</reference>
<organism evidence="2">
    <name type="scientific">Alexandrium catenella</name>
    <name type="common">Red tide dinoflagellate</name>
    <name type="synonym">Gonyaulax catenella</name>
    <dbReference type="NCBI Taxonomy" id="2925"/>
    <lineage>
        <taxon>Eukaryota</taxon>
        <taxon>Sar</taxon>
        <taxon>Alveolata</taxon>
        <taxon>Dinophyceae</taxon>
        <taxon>Gonyaulacales</taxon>
        <taxon>Pyrocystaceae</taxon>
        <taxon>Alexandrium</taxon>
    </lineage>
</organism>
<protein>
    <submittedName>
        <fullName evidence="2">Uncharacterized protein</fullName>
    </submittedName>
</protein>
<gene>
    <name evidence="2" type="ORF">ACAT0790_LOCUS63601</name>
</gene>
<evidence type="ECO:0000313" key="2">
    <source>
        <dbReference type="EMBL" id="CAD9186827.1"/>
    </source>
</evidence>
<sequence>MHSARLFDLCHTRKMLVTPIKLTHNADPFRRPADFSVPVMRFFGLPSIGGQPPRIPLTAFALPALLREPMVRPGCVEPLLGEPKAPAACLSCSRLACAIRSEADEQPGSDEVSLSSESAVRVPIKSTLSALDPFCGSWARSSTGKTKGACGSRSGATPERWRDSV</sequence>
<proteinExistence type="predicted"/>
<feature type="region of interest" description="Disordered" evidence="1">
    <location>
        <begin position="137"/>
        <end position="165"/>
    </location>
</feature>
<evidence type="ECO:0000256" key="1">
    <source>
        <dbReference type="SAM" id="MobiDB-lite"/>
    </source>
</evidence>
<accession>A0A7S1WU76</accession>